<dbReference type="PROSITE" id="PS51669">
    <property type="entry name" value="4FE4S_MOW_BIS_MGD"/>
    <property type="match status" value="1"/>
</dbReference>
<gene>
    <name evidence="11" type="ORF">K1718_01040</name>
</gene>
<dbReference type="InterPro" id="IPR009010">
    <property type="entry name" value="Asp_de-COase-like_dom_sf"/>
</dbReference>
<evidence type="ECO:0000256" key="2">
    <source>
        <dbReference type="ARBA" id="ARBA00004196"/>
    </source>
</evidence>
<evidence type="ECO:0000256" key="7">
    <source>
        <dbReference type="ARBA" id="ARBA00023004"/>
    </source>
</evidence>
<evidence type="ECO:0000256" key="4">
    <source>
        <dbReference type="ARBA" id="ARBA00022485"/>
    </source>
</evidence>
<dbReference type="PANTHER" id="PTHR43598">
    <property type="entry name" value="TUNGSTEN-CONTAINING FORMYLMETHANOFURAN DEHYDROGENASE 2 SUBUNIT B"/>
    <property type="match status" value="1"/>
</dbReference>
<feature type="region of interest" description="Disordered" evidence="9">
    <location>
        <begin position="888"/>
        <end position="916"/>
    </location>
</feature>
<dbReference type="Gene3D" id="3.40.228.10">
    <property type="entry name" value="Dimethylsulfoxide Reductase, domain 2"/>
    <property type="match status" value="1"/>
</dbReference>
<proteinExistence type="inferred from homology"/>
<keyword evidence="7" id="KW-0408">Iron</keyword>
<comment type="cofactor">
    <cofactor evidence="1">
        <name>[4Fe-4S] cluster</name>
        <dbReference type="ChEBI" id="CHEBI:49883"/>
    </cofactor>
</comment>
<dbReference type="PANTHER" id="PTHR43598:SF5">
    <property type="entry name" value="DMSO REDUCTASE CHAIN A"/>
    <property type="match status" value="1"/>
</dbReference>
<dbReference type="RefSeq" id="WP_285806088.1">
    <property type="nucleotide sequence ID" value="NZ_CP120863.1"/>
</dbReference>
<keyword evidence="6" id="KW-0560">Oxidoreductase</keyword>
<protein>
    <submittedName>
        <fullName evidence="11">Molybdopterin oxidoreductase family protein</fullName>
    </submittedName>
</protein>
<evidence type="ECO:0000256" key="3">
    <source>
        <dbReference type="ARBA" id="ARBA00010312"/>
    </source>
</evidence>
<dbReference type="InterPro" id="IPR006656">
    <property type="entry name" value="Mopterin_OxRdtase"/>
</dbReference>
<reference evidence="11 12" key="1">
    <citation type="submission" date="2023-03" db="EMBL/GenBank/DDBJ databases">
        <title>Roseibium porphyridii sp. nov. and Roseibium rhodosorbium sp. nov. isolated from marine algae, Porphyridium cruentum and Rhodosorus marinus, respectively.</title>
        <authorList>
            <person name="Lee M.W."/>
            <person name="Choi B.J."/>
            <person name="Lee J.K."/>
            <person name="Choi D.G."/>
            <person name="Baek J.H."/>
            <person name="Bayburt H."/>
            <person name="Kim J.M."/>
            <person name="Han D.M."/>
            <person name="Kim K.H."/>
            <person name="Jeon C.O."/>
        </authorList>
    </citation>
    <scope>NUCLEOTIDE SEQUENCE [LARGE SCALE GENOMIC DNA]</scope>
    <source>
        <strain evidence="11 12">KMA01</strain>
    </source>
</reference>
<dbReference type="SMART" id="SM00926">
    <property type="entry name" value="Molybdop_Fe4S4"/>
    <property type="match status" value="1"/>
</dbReference>
<evidence type="ECO:0000256" key="1">
    <source>
        <dbReference type="ARBA" id="ARBA00001966"/>
    </source>
</evidence>
<dbReference type="InterPro" id="IPR006657">
    <property type="entry name" value="MoPterin_dinucl-bd_dom"/>
</dbReference>
<dbReference type="Gene3D" id="2.40.40.20">
    <property type="match status" value="1"/>
</dbReference>
<dbReference type="SUPFAM" id="SSF50692">
    <property type="entry name" value="ADC-like"/>
    <property type="match status" value="1"/>
</dbReference>
<comment type="subcellular location">
    <subcellularLocation>
        <location evidence="2">Cell envelope</location>
    </subcellularLocation>
</comment>
<dbReference type="SUPFAM" id="SSF53706">
    <property type="entry name" value="Formate dehydrogenase/DMSO reductase, domains 1-3"/>
    <property type="match status" value="1"/>
</dbReference>
<dbReference type="Gene3D" id="3.40.50.740">
    <property type="match status" value="1"/>
</dbReference>
<evidence type="ECO:0000313" key="12">
    <source>
        <dbReference type="Proteomes" id="UP001209803"/>
    </source>
</evidence>
<dbReference type="Proteomes" id="UP001209803">
    <property type="component" value="Chromosome"/>
</dbReference>
<evidence type="ECO:0000256" key="5">
    <source>
        <dbReference type="ARBA" id="ARBA00022723"/>
    </source>
</evidence>
<sequence length="916" mass="101998">MCACRCGINVHMKDGKVAYIEGNRDHPVNKGVLCAKGSSGIMQVNAPSRLRAPLKRKGPRGSGEFEEISWDEALEIATGWLAPIRKSAPEKLAFFTGRDQSQSFTSFWAQNFGTPNYAAHGGFCSVNMAAGGIYTMGGAFWEFGQPDWDRTKLFLLFGVAEDHDSNPIKMGLGKLKAHGGKVIGINPVRSGYNAIADEWVGITPGTDGLFILSLVHTLLQSGKIDLAYLSRFTNAPCLVNNDPASPEFGLLLRDEAGKTLVIDRNSGQPTAFDQRGVKPDLAAQYEKDGLTHRTVFQLLAEKYLDDAYSPEAVAEKCGVSAQRIRAIAAELARVAFEEAFELDQPWTDFRGDRHEKMPGRPVSFHAMRGISAHSNGFQTCRSLHFLQILLGTVEVPGGFRFKPPYPKPVTAHPTPHCHSKPDCPLDGPHLGFVRGPGDLALKEDGTPARIDKAFSWENPMSAHGLMHMVISNAHAGDPYRIDTLFLYMANMSWNSSMNTKGVMEMLTDKDEDGNYVIPRIIYSDAYSSEMVAYADLILPDTTYLERHDCISLLDRPICEADAAADAIRWPVIEPDRDVRGFQSVLVDLGVRLKLPGFVEEDGSAKYRDYADYMVNHQRRPGIGPLAGFRGDGSDKGRGDVNPEQLDRYIENGGFFVEHVPDEAAFYKPWNAAYQDWAVELGFYDKPQPYLFELYSEPMRRFQLAAEGHGDRQPPDHLRERIKETFEPLPVWYPPLEDVHVDEADYPVHALTQRPMAMYHSWGSQNAWLRQIHGHNPLYVPTKIWEEHGFQDGDWARVTSLHGEIVVPVALMAALNENTVWTWNAIGKRKGAWALDGDAPEATKGFLLNHLINELLPPKGDGLRWSNSDPITGQAAWFDLRVRIEKTGPPDECSPAFPELRSPVGKGPKTVRQKVRP</sequence>
<keyword evidence="4" id="KW-0004">4Fe-4S</keyword>
<organism evidence="11 12">
    <name type="scientific">Roseibium porphyridii</name>
    <dbReference type="NCBI Taxonomy" id="2866279"/>
    <lineage>
        <taxon>Bacteria</taxon>
        <taxon>Pseudomonadati</taxon>
        <taxon>Pseudomonadota</taxon>
        <taxon>Alphaproteobacteria</taxon>
        <taxon>Hyphomicrobiales</taxon>
        <taxon>Stappiaceae</taxon>
        <taxon>Roseibium</taxon>
    </lineage>
</organism>
<dbReference type="Pfam" id="PF04879">
    <property type="entry name" value="Molybdop_Fe4S4"/>
    <property type="match status" value="1"/>
</dbReference>
<evidence type="ECO:0000256" key="6">
    <source>
        <dbReference type="ARBA" id="ARBA00023002"/>
    </source>
</evidence>
<keyword evidence="12" id="KW-1185">Reference proteome</keyword>
<dbReference type="EMBL" id="CP120863">
    <property type="protein sequence ID" value="WFE92591.1"/>
    <property type="molecule type" value="Genomic_DNA"/>
</dbReference>
<evidence type="ECO:0000313" key="11">
    <source>
        <dbReference type="EMBL" id="WFE92591.1"/>
    </source>
</evidence>
<dbReference type="Pfam" id="PF00384">
    <property type="entry name" value="Molybdopterin"/>
    <property type="match status" value="1"/>
</dbReference>
<keyword evidence="5" id="KW-0479">Metal-binding</keyword>
<keyword evidence="8" id="KW-0411">Iron-sulfur</keyword>
<dbReference type="Pfam" id="PF01568">
    <property type="entry name" value="Molydop_binding"/>
    <property type="match status" value="1"/>
</dbReference>
<dbReference type="InterPro" id="IPR006963">
    <property type="entry name" value="Mopterin_OxRdtase_4Fe-4S_dom"/>
</dbReference>
<evidence type="ECO:0000256" key="9">
    <source>
        <dbReference type="SAM" id="MobiDB-lite"/>
    </source>
</evidence>
<name>A0ABY8FAV6_9HYPH</name>
<dbReference type="CDD" id="cd02783">
    <property type="entry name" value="MopB_CT_2"/>
    <property type="match status" value="1"/>
</dbReference>
<evidence type="ECO:0000259" key="10">
    <source>
        <dbReference type="PROSITE" id="PS51669"/>
    </source>
</evidence>
<dbReference type="Gene3D" id="3.30.200.210">
    <property type="match status" value="1"/>
</dbReference>
<comment type="similarity">
    <text evidence="3">Belongs to the prokaryotic molybdopterin-containing oxidoreductase family.</text>
</comment>
<feature type="domain" description="4Fe-4S Mo/W bis-MGD-type" evidence="10">
    <location>
        <begin position="1"/>
        <end position="48"/>
    </location>
</feature>
<evidence type="ECO:0000256" key="8">
    <source>
        <dbReference type="ARBA" id="ARBA00023014"/>
    </source>
</evidence>
<accession>A0ABY8FAV6</accession>